<evidence type="ECO:0000256" key="1">
    <source>
        <dbReference type="ARBA" id="ARBA00004141"/>
    </source>
</evidence>
<dbReference type="OrthoDB" id="6423816at2759"/>
<feature type="domain" description="SSD" evidence="8">
    <location>
        <begin position="264"/>
        <end position="356"/>
    </location>
</feature>
<evidence type="ECO:0000256" key="6">
    <source>
        <dbReference type="ARBA" id="ARBA00023180"/>
    </source>
</evidence>
<feature type="transmembrane region" description="Helical" evidence="7">
    <location>
        <begin position="264"/>
        <end position="288"/>
    </location>
</feature>
<dbReference type="Proteomes" id="UP000288716">
    <property type="component" value="Unassembled WGS sequence"/>
</dbReference>
<dbReference type="GO" id="GO:0030659">
    <property type="term" value="C:cytoplasmic vesicle membrane"/>
    <property type="evidence" value="ECO:0007669"/>
    <property type="project" value="TreeGrafter"/>
</dbReference>
<evidence type="ECO:0000256" key="4">
    <source>
        <dbReference type="ARBA" id="ARBA00022989"/>
    </source>
</evidence>
<feature type="transmembrane region" description="Helical" evidence="7">
    <location>
        <begin position="294"/>
        <end position="319"/>
    </location>
</feature>
<keyword evidence="10" id="KW-1185">Reference proteome</keyword>
<keyword evidence="5 7" id="KW-0472">Membrane</keyword>
<dbReference type="Pfam" id="PF02460">
    <property type="entry name" value="Patched"/>
    <property type="match status" value="1"/>
</dbReference>
<keyword evidence="6" id="KW-0325">Glycoprotein</keyword>
<proteinExistence type="inferred from homology"/>
<accession>A0A443SQC4</accession>
<feature type="transmembrane region" description="Helical" evidence="7">
    <location>
        <begin position="326"/>
        <end position="344"/>
    </location>
</feature>
<comment type="subcellular location">
    <subcellularLocation>
        <location evidence="1">Membrane</location>
        <topology evidence="1">Multi-pass membrane protein</topology>
    </subcellularLocation>
</comment>
<name>A0A443SQC4_9ACAR</name>
<dbReference type="VEuPathDB" id="VectorBase:LDEU002300"/>
<feature type="transmembrane region" description="Helical" evidence="7">
    <location>
        <begin position="20"/>
        <end position="40"/>
    </location>
</feature>
<keyword evidence="3 7" id="KW-0812">Transmembrane</keyword>
<dbReference type="EMBL" id="NCKV01000787">
    <property type="protein sequence ID" value="RWS29740.1"/>
    <property type="molecule type" value="Genomic_DNA"/>
</dbReference>
<evidence type="ECO:0000256" key="2">
    <source>
        <dbReference type="ARBA" id="ARBA00005585"/>
    </source>
</evidence>
<evidence type="ECO:0000313" key="10">
    <source>
        <dbReference type="Proteomes" id="UP000288716"/>
    </source>
</evidence>
<dbReference type="PROSITE" id="PS50156">
    <property type="entry name" value="SSD"/>
    <property type="match status" value="1"/>
</dbReference>
<evidence type="ECO:0000313" key="9">
    <source>
        <dbReference type="EMBL" id="RWS29740.1"/>
    </source>
</evidence>
<dbReference type="PANTHER" id="PTHR10796:SF92">
    <property type="entry name" value="PATCHED-RELATED, ISOFORM A"/>
    <property type="match status" value="1"/>
</dbReference>
<comment type="caution">
    <text evidence="9">The sequence shown here is derived from an EMBL/GenBank/DDBJ whole genome shotgun (WGS) entry which is preliminary data.</text>
</comment>
<evidence type="ECO:0000256" key="3">
    <source>
        <dbReference type="ARBA" id="ARBA00022692"/>
    </source>
</evidence>
<keyword evidence="4 7" id="KW-1133">Transmembrane helix</keyword>
<sequence>MLFTCIDESLSKGFRKLGHAIGLHPGYFVIIPFLMSLLFATGLQRLYYEDDPEYLFSPTNGRSKQERKAIDELFPMNYSYNFDLGRITHKGRFGRVIVVAKNDGNILRKTFFDEIVFLDKAIKSLKINWDDNEYRFGDLCAKTEKGDCWQNDILDFVERIEDIESRKYFLQYPVWINQDILKAYFFPAFLGGVKNDSNGLVESARAINLMYFLDVSVKRGEQRAAIWEQEFLKLVGNIRFKHISVARFVSTTLRTELESNTQSLVPFFSVTVIVMLVFSVGTCMMADWVRSKPWLGLLGCISAGLGVVASFGLCVYCGIDMIGINLAAPFLMLGMYSFSVLVSFEESMTTLLSFVS</sequence>
<organism evidence="9 10">
    <name type="scientific">Leptotrombidium deliense</name>
    <dbReference type="NCBI Taxonomy" id="299467"/>
    <lineage>
        <taxon>Eukaryota</taxon>
        <taxon>Metazoa</taxon>
        <taxon>Ecdysozoa</taxon>
        <taxon>Arthropoda</taxon>
        <taxon>Chelicerata</taxon>
        <taxon>Arachnida</taxon>
        <taxon>Acari</taxon>
        <taxon>Acariformes</taxon>
        <taxon>Trombidiformes</taxon>
        <taxon>Prostigmata</taxon>
        <taxon>Anystina</taxon>
        <taxon>Parasitengona</taxon>
        <taxon>Trombiculoidea</taxon>
        <taxon>Trombiculidae</taxon>
        <taxon>Leptotrombidium</taxon>
    </lineage>
</organism>
<evidence type="ECO:0000256" key="7">
    <source>
        <dbReference type="SAM" id="Phobius"/>
    </source>
</evidence>
<dbReference type="InterPro" id="IPR051697">
    <property type="entry name" value="Patched_domain-protein"/>
</dbReference>
<comment type="similarity">
    <text evidence="2">Belongs to the patched family.</text>
</comment>
<gene>
    <name evidence="9" type="ORF">B4U80_08997</name>
</gene>
<dbReference type="InterPro" id="IPR003392">
    <property type="entry name" value="PTHD_SSD"/>
</dbReference>
<dbReference type="GO" id="GO:0005886">
    <property type="term" value="C:plasma membrane"/>
    <property type="evidence" value="ECO:0007669"/>
    <property type="project" value="TreeGrafter"/>
</dbReference>
<dbReference type="AlphaFoldDB" id="A0A443SQC4"/>
<reference evidence="9 10" key="1">
    <citation type="journal article" date="2018" name="Gigascience">
        <title>Genomes of trombidid mites reveal novel predicted allergens and laterally-transferred genes associated with secondary metabolism.</title>
        <authorList>
            <person name="Dong X."/>
            <person name="Chaisiri K."/>
            <person name="Xia D."/>
            <person name="Armstrong S.D."/>
            <person name="Fang Y."/>
            <person name="Donnelly M.J."/>
            <person name="Kadowaki T."/>
            <person name="McGarry J.W."/>
            <person name="Darby A.C."/>
            <person name="Makepeace B.L."/>
        </authorList>
    </citation>
    <scope>NUCLEOTIDE SEQUENCE [LARGE SCALE GENOMIC DNA]</scope>
    <source>
        <strain evidence="9">UoL-UT</strain>
    </source>
</reference>
<dbReference type="InterPro" id="IPR000731">
    <property type="entry name" value="SSD"/>
</dbReference>
<dbReference type="PANTHER" id="PTHR10796">
    <property type="entry name" value="PATCHED-RELATED"/>
    <property type="match status" value="1"/>
</dbReference>
<evidence type="ECO:0000259" key="8">
    <source>
        <dbReference type="PROSITE" id="PS50156"/>
    </source>
</evidence>
<protein>
    <submittedName>
        <fullName evidence="9">Patched domain-containing protein (Ptchd)-like protein</fullName>
    </submittedName>
</protein>
<evidence type="ECO:0000256" key="5">
    <source>
        <dbReference type="ARBA" id="ARBA00023136"/>
    </source>
</evidence>